<dbReference type="InterPro" id="IPR013783">
    <property type="entry name" value="Ig-like_fold"/>
</dbReference>
<evidence type="ECO:0000256" key="1">
    <source>
        <dbReference type="SAM" id="MobiDB-lite"/>
    </source>
</evidence>
<dbReference type="InterPro" id="IPR007110">
    <property type="entry name" value="Ig-like_dom"/>
</dbReference>
<comment type="caution">
    <text evidence="3">The sequence shown here is derived from an EMBL/GenBank/DDBJ whole genome shotgun (WGS) entry which is preliminary data.</text>
</comment>
<dbReference type="InterPro" id="IPR036179">
    <property type="entry name" value="Ig-like_dom_sf"/>
</dbReference>
<feature type="compositionally biased region" description="Gly residues" evidence="1">
    <location>
        <begin position="86"/>
        <end position="96"/>
    </location>
</feature>
<dbReference type="Proteomes" id="UP000656497">
    <property type="component" value="Unassembled WGS sequence"/>
</dbReference>
<name>A0A852EVE2_VIDMA</name>
<organism evidence="3 4">
    <name type="scientific">Vidua macroura</name>
    <name type="common">Pin-tailed whydah</name>
    <dbReference type="NCBI Taxonomy" id="187451"/>
    <lineage>
        <taxon>Eukaryota</taxon>
        <taxon>Metazoa</taxon>
        <taxon>Chordata</taxon>
        <taxon>Craniata</taxon>
        <taxon>Vertebrata</taxon>
        <taxon>Euteleostomi</taxon>
        <taxon>Archelosauria</taxon>
        <taxon>Archosauria</taxon>
        <taxon>Dinosauria</taxon>
        <taxon>Saurischia</taxon>
        <taxon>Theropoda</taxon>
        <taxon>Coelurosauria</taxon>
        <taxon>Aves</taxon>
        <taxon>Neognathae</taxon>
        <taxon>Neoaves</taxon>
        <taxon>Telluraves</taxon>
        <taxon>Australaves</taxon>
        <taxon>Passeriformes</taxon>
        <taxon>Passeroidea</taxon>
        <taxon>Estrildidae</taxon>
        <taxon>Viduinae</taxon>
        <taxon>Vidua</taxon>
    </lineage>
</organism>
<gene>
    <name evidence="3" type="primary">Fcrl4</name>
    <name evidence="3" type="ORF">VIDMAC_R14498</name>
</gene>
<evidence type="ECO:0000259" key="2">
    <source>
        <dbReference type="PROSITE" id="PS50835"/>
    </source>
</evidence>
<evidence type="ECO:0000313" key="4">
    <source>
        <dbReference type="Proteomes" id="UP000656497"/>
    </source>
</evidence>
<feature type="non-terminal residue" evidence="3">
    <location>
        <position position="96"/>
    </location>
</feature>
<dbReference type="SUPFAM" id="SSF48726">
    <property type="entry name" value="Immunoglobulin"/>
    <property type="match status" value="1"/>
</dbReference>
<dbReference type="EMBL" id="WBNN01038168">
    <property type="protein sequence ID" value="NXQ08243.1"/>
    <property type="molecule type" value="Genomic_DNA"/>
</dbReference>
<sequence length="96" mass="10217">GWCPLSPAGAQTLQLLVDPPWEPAVQWDEVTLTCQGSGTARATAWYRDRQYWGQQGRDLVTVTKSGTYRCARPGSGRSPPVTVSDGEGGVGVPSLA</sequence>
<reference evidence="3" key="1">
    <citation type="submission" date="2019-09" db="EMBL/GenBank/DDBJ databases">
        <title>Bird 10,000 Genomes (B10K) Project - Family phase.</title>
        <authorList>
            <person name="Zhang G."/>
        </authorList>
    </citation>
    <scope>NUCLEOTIDE SEQUENCE</scope>
    <source>
        <strain evidence="3">B10K-DU-002-50</strain>
        <tissue evidence="3">Muscle</tissue>
    </source>
</reference>
<feature type="domain" description="Ig-like" evidence="2">
    <location>
        <begin position="7"/>
        <end position="84"/>
    </location>
</feature>
<proteinExistence type="predicted"/>
<dbReference type="PROSITE" id="PS50835">
    <property type="entry name" value="IG_LIKE"/>
    <property type="match status" value="1"/>
</dbReference>
<dbReference type="AlphaFoldDB" id="A0A852EVE2"/>
<evidence type="ECO:0000313" key="3">
    <source>
        <dbReference type="EMBL" id="NXQ08243.1"/>
    </source>
</evidence>
<protein>
    <submittedName>
        <fullName evidence="3">FCRL4 protein</fullName>
    </submittedName>
</protein>
<keyword evidence="4" id="KW-1185">Reference proteome</keyword>
<dbReference type="Gene3D" id="2.60.40.10">
    <property type="entry name" value="Immunoglobulins"/>
    <property type="match status" value="1"/>
</dbReference>
<feature type="region of interest" description="Disordered" evidence="1">
    <location>
        <begin position="70"/>
        <end position="96"/>
    </location>
</feature>
<feature type="non-terminal residue" evidence="3">
    <location>
        <position position="1"/>
    </location>
</feature>
<accession>A0A852EVE2</accession>